<dbReference type="AlphaFoldDB" id="A0A7R9AW10"/>
<evidence type="ECO:0000313" key="4">
    <source>
        <dbReference type="EMBL" id="CAD7261634.1"/>
    </source>
</evidence>
<dbReference type="GO" id="GO:0005634">
    <property type="term" value="C:nucleus"/>
    <property type="evidence" value="ECO:0007669"/>
    <property type="project" value="TreeGrafter"/>
</dbReference>
<dbReference type="PANTHER" id="PTHR15666:SF1">
    <property type="entry name" value="COMM DOMAIN-CONTAINING PROTEIN 5"/>
    <property type="match status" value="1"/>
</dbReference>
<evidence type="ECO:0000256" key="1">
    <source>
        <dbReference type="ARBA" id="ARBA00016556"/>
    </source>
</evidence>
<protein>
    <recommendedName>
        <fullName evidence="1">COMM domain-containing protein 5</fullName>
    </recommendedName>
</protein>
<evidence type="ECO:0000259" key="3">
    <source>
        <dbReference type="PROSITE" id="PS51269"/>
    </source>
</evidence>
<accession>A0A7R9AW10</accession>
<feature type="domain" description="COMM" evidence="3">
    <location>
        <begin position="130"/>
        <end position="211"/>
    </location>
</feature>
<dbReference type="Pfam" id="PF07258">
    <property type="entry name" value="COMM_domain"/>
    <property type="match status" value="1"/>
</dbReference>
<dbReference type="InterPro" id="IPR037357">
    <property type="entry name" value="COMMD5"/>
</dbReference>
<name>A0A7R9AW10_TIMSH</name>
<dbReference type="InterPro" id="IPR017920">
    <property type="entry name" value="COMM"/>
</dbReference>
<comment type="similarity">
    <text evidence="2">Belongs to the COMM domain-containing protein 5 family.</text>
</comment>
<organism evidence="4">
    <name type="scientific">Timema shepardi</name>
    <name type="common">Walking stick</name>
    <dbReference type="NCBI Taxonomy" id="629360"/>
    <lineage>
        <taxon>Eukaryota</taxon>
        <taxon>Metazoa</taxon>
        <taxon>Ecdysozoa</taxon>
        <taxon>Arthropoda</taxon>
        <taxon>Hexapoda</taxon>
        <taxon>Insecta</taxon>
        <taxon>Pterygota</taxon>
        <taxon>Neoptera</taxon>
        <taxon>Polyneoptera</taxon>
        <taxon>Phasmatodea</taxon>
        <taxon>Timematodea</taxon>
        <taxon>Timematoidea</taxon>
        <taxon>Timematidae</taxon>
        <taxon>Timema</taxon>
    </lineage>
</organism>
<proteinExistence type="inferred from homology"/>
<dbReference type="PROSITE" id="PS51269">
    <property type="entry name" value="COMM"/>
    <property type="match status" value="1"/>
</dbReference>
<gene>
    <name evidence="4" type="ORF">TSIB3V08_LOCUS5764</name>
</gene>
<dbReference type="PANTHER" id="PTHR15666">
    <property type="entry name" value="COMM DOMAIN CONTAINING PROTEIN 5"/>
    <property type="match status" value="1"/>
</dbReference>
<dbReference type="EMBL" id="OC002314">
    <property type="protein sequence ID" value="CAD7261634.1"/>
    <property type="molecule type" value="Genomic_DNA"/>
</dbReference>
<reference evidence="4" key="1">
    <citation type="submission" date="2020-11" db="EMBL/GenBank/DDBJ databases">
        <authorList>
            <person name="Tran Van P."/>
        </authorList>
    </citation>
    <scope>NUCLEOTIDE SEQUENCE</scope>
</reference>
<sequence>MNVVDLKFFLQTSVDNSATLGITVLSFHERLILFNLTLIVALDSIKQQPAQDGALEEARAVIGSYQETYELYSEIVRMVHACLQSPQYPLTMDTLKTQVKDSKLPEVTLKDLITLVNGKQLYCANTFHLKLEKLRWRIDVTISSRYDIYGMDQRSSSSILVSVLSRVLEPCLLLEMTLSNGRKEVFEVSLAKFHQVRYHVTSLLNEMENIEKRKLFKSAT</sequence>
<evidence type="ECO:0000256" key="2">
    <source>
        <dbReference type="ARBA" id="ARBA00093452"/>
    </source>
</evidence>